<dbReference type="InterPro" id="IPR013974">
    <property type="entry name" value="SAF"/>
</dbReference>
<gene>
    <name evidence="2" type="ORF">SAC06_01700</name>
</gene>
<accession>A0AAU7V8H7</accession>
<feature type="domain" description="SAF" evidence="1">
    <location>
        <begin position="39"/>
        <end position="101"/>
    </location>
</feature>
<organism evidence="2">
    <name type="scientific">Scrofimicrobium appendicitidis</name>
    <dbReference type="NCBI Taxonomy" id="3079930"/>
    <lineage>
        <taxon>Bacteria</taxon>
        <taxon>Bacillati</taxon>
        <taxon>Actinomycetota</taxon>
        <taxon>Actinomycetes</taxon>
        <taxon>Actinomycetales</taxon>
        <taxon>Actinomycetaceae</taxon>
        <taxon>Scrofimicrobium</taxon>
    </lineage>
</organism>
<dbReference type="KEGG" id="sapp:SAC06_01700"/>
<protein>
    <recommendedName>
        <fullName evidence="1">SAF domain-containing protein</fullName>
    </recommendedName>
</protein>
<dbReference type="CDD" id="cd11614">
    <property type="entry name" value="SAF_CpaB_FlgA_like"/>
    <property type="match status" value="1"/>
</dbReference>
<dbReference type="Pfam" id="PF08666">
    <property type="entry name" value="SAF"/>
    <property type="match status" value="1"/>
</dbReference>
<dbReference type="AlphaFoldDB" id="A0AAU7V8H7"/>
<dbReference type="RefSeq" id="WP_350258498.1">
    <property type="nucleotide sequence ID" value="NZ_CP138335.1"/>
</dbReference>
<dbReference type="EMBL" id="CP138335">
    <property type="protein sequence ID" value="XBW08299.1"/>
    <property type="molecule type" value="Genomic_DNA"/>
</dbReference>
<reference evidence="2" key="1">
    <citation type="submission" date="2023-11" db="EMBL/GenBank/DDBJ databases">
        <title>Scrofimicrobium hongkongense sp. nov., isolated from a patient with peritonitis.</title>
        <authorList>
            <person name="Lao H.Y."/>
            <person name="Wong A.Y.P."/>
            <person name="Ng T.L."/>
            <person name="Wong R.Y.L."/>
            <person name="Yau M.C.Y."/>
            <person name="Lam J.Y.W."/>
            <person name="Siu G.K.H."/>
        </authorList>
    </citation>
    <scope>NUCLEOTIDE SEQUENCE</scope>
    <source>
        <strain evidence="2">R131</strain>
    </source>
</reference>
<evidence type="ECO:0000313" key="2">
    <source>
        <dbReference type="EMBL" id="XBW08299.1"/>
    </source>
</evidence>
<dbReference type="SMART" id="SM00858">
    <property type="entry name" value="SAF"/>
    <property type="match status" value="1"/>
</dbReference>
<proteinExistence type="predicted"/>
<sequence length="201" mass="20837">MNTWWRGTSKVLRTLALAGVTLTVLGLGVLALRAPGDGSPVWVTTRDIELGGQVTGKDLQLVTVPAAALPDLALPAQEGPPGFVAARFLPARTVLTQVDVRGSERARLLAADETLVEVTARSGSFTPGDVVDVWGQAADCVELACPPTLMAAEARVLQQAEPPGWTEAEGVLLSLAVPASATADVLWAAQNGTLSLTLRPG</sequence>
<name>A0AAU7V8H7_9ACTO</name>
<evidence type="ECO:0000259" key="1">
    <source>
        <dbReference type="SMART" id="SM00858"/>
    </source>
</evidence>